<dbReference type="SUPFAM" id="SSF50494">
    <property type="entry name" value="Trypsin-like serine proteases"/>
    <property type="match status" value="1"/>
</dbReference>
<evidence type="ECO:0000259" key="13">
    <source>
        <dbReference type="PROSITE" id="PS51888"/>
    </source>
</evidence>
<dbReference type="PANTHER" id="PTHR24256">
    <property type="entry name" value="TRYPTASE-RELATED"/>
    <property type="match status" value="1"/>
</dbReference>
<keyword evidence="3 11" id="KW-0732">Signal</keyword>
<dbReference type="InterPro" id="IPR009003">
    <property type="entry name" value="Peptidase_S1_PA"/>
</dbReference>
<feature type="domain" description="Clip" evidence="13">
    <location>
        <begin position="26"/>
        <end position="79"/>
    </location>
</feature>
<dbReference type="InterPro" id="IPR018114">
    <property type="entry name" value="TRYPSIN_HIS"/>
</dbReference>
<keyword evidence="7" id="KW-0865">Zymogen</keyword>
<dbReference type="EC" id="3.4.21.-" evidence="11"/>
<evidence type="ECO:0000256" key="11">
    <source>
        <dbReference type="RuleBase" id="RU366078"/>
    </source>
</evidence>
<keyword evidence="4 11" id="KW-0378">Hydrolase</keyword>
<evidence type="ECO:0000256" key="1">
    <source>
        <dbReference type="ARBA" id="ARBA00022670"/>
    </source>
</evidence>
<evidence type="ECO:0000256" key="9">
    <source>
        <dbReference type="ARBA" id="ARBA00023180"/>
    </source>
</evidence>
<dbReference type="Gene3D" id="2.40.10.10">
    <property type="entry name" value="Trypsin-like serine proteases"/>
    <property type="match status" value="2"/>
</dbReference>
<dbReference type="FunFam" id="2.40.10.10:FF:000078">
    <property type="entry name" value="Serine protease H137"/>
    <property type="match status" value="1"/>
</dbReference>
<dbReference type="InterPro" id="IPR022700">
    <property type="entry name" value="CLIP"/>
</dbReference>
<dbReference type="Gene3D" id="3.30.1640.30">
    <property type="match status" value="1"/>
</dbReference>
<dbReference type="InterPro" id="IPR001254">
    <property type="entry name" value="Trypsin_dom"/>
</dbReference>
<evidence type="ECO:0000256" key="10">
    <source>
        <dbReference type="ARBA" id="ARBA00024195"/>
    </source>
</evidence>
<dbReference type="GO" id="GO:0005576">
    <property type="term" value="C:extracellular region"/>
    <property type="evidence" value="ECO:0007669"/>
    <property type="project" value="UniProtKB-SubCell"/>
</dbReference>
<feature type="chain" id="PRO_5035489483" description="CLIP domain-containing serine protease" evidence="11">
    <location>
        <begin position="21"/>
        <end position="368"/>
    </location>
</feature>
<keyword evidence="15" id="KW-1185">Reference proteome</keyword>
<feature type="domain" description="Peptidase S1" evidence="12">
    <location>
        <begin position="119"/>
        <end position="367"/>
    </location>
</feature>
<gene>
    <name evidence="14" type="ORF">J437_LFUL016750</name>
</gene>
<feature type="signal peptide" evidence="11">
    <location>
        <begin position="1"/>
        <end position="20"/>
    </location>
</feature>
<dbReference type="AlphaFoldDB" id="A0A8K0KLF2"/>
<evidence type="ECO:0000256" key="2">
    <source>
        <dbReference type="ARBA" id="ARBA00022723"/>
    </source>
</evidence>
<evidence type="ECO:0000256" key="3">
    <source>
        <dbReference type="ARBA" id="ARBA00022729"/>
    </source>
</evidence>
<dbReference type="FunFam" id="3.30.1640.30:FF:000001">
    <property type="entry name" value="Serine protease 7"/>
    <property type="match status" value="1"/>
</dbReference>
<dbReference type="SMART" id="SM00020">
    <property type="entry name" value="Tryp_SPc"/>
    <property type="match status" value="1"/>
</dbReference>
<protein>
    <recommendedName>
        <fullName evidence="11">CLIP domain-containing serine protease</fullName>
        <ecNumber evidence="11">3.4.21.-</ecNumber>
    </recommendedName>
</protein>
<dbReference type="FunFam" id="2.40.10.10:FF:000028">
    <property type="entry name" value="Serine protease easter"/>
    <property type="match status" value="1"/>
</dbReference>
<dbReference type="CDD" id="cd00190">
    <property type="entry name" value="Tryp_SPc"/>
    <property type="match status" value="1"/>
</dbReference>
<comment type="caution">
    <text evidence="14">The sequence shown here is derived from an EMBL/GenBank/DDBJ whole genome shotgun (WGS) entry which is preliminary data.</text>
</comment>
<reference evidence="14" key="1">
    <citation type="submission" date="2013-04" db="EMBL/GenBank/DDBJ databases">
        <authorList>
            <person name="Qu J."/>
            <person name="Murali S.C."/>
            <person name="Bandaranaike D."/>
            <person name="Bellair M."/>
            <person name="Blankenburg K."/>
            <person name="Chao H."/>
            <person name="Dinh H."/>
            <person name="Doddapaneni H."/>
            <person name="Downs B."/>
            <person name="Dugan-Rocha S."/>
            <person name="Elkadiri S."/>
            <person name="Gnanaolivu R.D."/>
            <person name="Hernandez B."/>
            <person name="Javaid M."/>
            <person name="Jayaseelan J.C."/>
            <person name="Lee S."/>
            <person name="Li M."/>
            <person name="Ming W."/>
            <person name="Munidasa M."/>
            <person name="Muniz J."/>
            <person name="Nguyen L."/>
            <person name="Ongeri F."/>
            <person name="Osuji N."/>
            <person name="Pu L.-L."/>
            <person name="Puazo M."/>
            <person name="Qu C."/>
            <person name="Quiroz J."/>
            <person name="Raj R."/>
            <person name="Weissenberger G."/>
            <person name="Xin Y."/>
            <person name="Zou X."/>
            <person name="Han Y."/>
            <person name="Richards S."/>
            <person name="Worley K."/>
            <person name="Muzny D."/>
            <person name="Gibbs R."/>
        </authorList>
    </citation>
    <scope>NUCLEOTIDE SEQUENCE</scope>
    <source>
        <strain evidence="14">Sampled in the wild</strain>
    </source>
</reference>
<dbReference type="GO" id="GO:0006508">
    <property type="term" value="P:proteolysis"/>
    <property type="evidence" value="ECO:0007669"/>
    <property type="project" value="UniProtKB-KW"/>
</dbReference>
<dbReference type="PROSITE" id="PS51888">
    <property type="entry name" value="CLIP"/>
    <property type="match status" value="1"/>
</dbReference>
<keyword evidence="9" id="KW-0325">Glycoprotein</keyword>
<accession>A0A8K0KLF2</accession>
<dbReference type="EMBL" id="KZ309027">
    <property type="protein sequence ID" value="KAG8236453.1"/>
    <property type="molecule type" value="Genomic_DNA"/>
</dbReference>
<dbReference type="GO" id="GO:0046872">
    <property type="term" value="F:metal ion binding"/>
    <property type="evidence" value="ECO:0007669"/>
    <property type="project" value="UniProtKB-KW"/>
</dbReference>
<proteinExistence type="inferred from homology"/>
<sequence>MIRLSFTCAVLALLAGHLDALQMREECVTPNSSRGTCIEVKDCTPLLDLLKAKPLSQAQLEYLRKLQCGFNDRKPLVCCSQQDPELKPPDAEVVEDVSSHRNLPLLRNDICGQFSDDRLIGRLTVYLNEMPWMALIAYSESKGNESTFRCGGTIINDFYILTAAHCFDYLKNGIRPIDCEEEEFMDMKSCAPEPEDIPIAQMVVHPQYTGKSGLQNDIALIRLTSQINFSSDSVRPVCLPIGLSVQEQNLVGKWLTVAGWGVTEKYTSSRVLLKGNVPVKSNAECEQLYKNQLQISNTSQLCTGGVRDTCNRDSGGPLTYYGPMEGSLRVIQHGIVSFGPQTCGNTELPAVYTRVGYYMKWILDNISS</sequence>
<keyword evidence="5 11" id="KW-0720">Serine protease</keyword>
<dbReference type="Pfam" id="PF00089">
    <property type="entry name" value="Trypsin"/>
    <property type="match status" value="1"/>
</dbReference>
<evidence type="ECO:0000313" key="14">
    <source>
        <dbReference type="EMBL" id="KAG8236453.1"/>
    </source>
</evidence>
<dbReference type="GO" id="GO:0051604">
    <property type="term" value="P:protein maturation"/>
    <property type="evidence" value="ECO:0007669"/>
    <property type="project" value="UniProtKB-ARBA"/>
</dbReference>
<keyword evidence="6" id="KW-0106">Calcium</keyword>
<dbReference type="GO" id="GO:0004252">
    <property type="term" value="F:serine-type endopeptidase activity"/>
    <property type="evidence" value="ECO:0007669"/>
    <property type="project" value="UniProtKB-UniRule"/>
</dbReference>
<comment type="similarity">
    <text evidence="10 11">Belongs to the peptidase S1 family. CLIP subfamily.</text>
</comment>
<dbReference type="PROSITE" id="PS50240">
    <property type="entry name" value="TRYPSIN_DOM"/>
    <property type="match status" value="1"/>
</dbReference>
<evidence type="ECO:0000259" key="12">
    <source>
        <dbReference type="PROSITE" id="PS50240"/>
    </source>
</evidence>
<comment type="subcellular location">
    <subcellularLocation>
        <location evidence="11">Secreted</location>
    </subcellularLocation>
</comment>
<keyword evidence="11" id="KW-0964">Secreted</keyword>
<dbReference type="InterPro" id="IPR001314">
    <property type="entry name" value="Peptidase_S1A"/>
</dbReference>
<evidence type="ECO:0000256" key="6">
    <source>
        <dbReference type="ARBA" id="ARBA00022837"/>
    </source>
</evidence>
<evidence type="ECO:0000256" key="7">
    <source>
        <dbReference type="ARBA" id="ARBA00023145"/>
    </source>
</evidence>
<evidence type="ECO:0000256" key="8">
    <source>
        <dbReference type="ARBA" id="ARBA00023157"/>
    </source>
</evidence>
<dbReference type="InterPro" id="IPR038565">
    <property type="entry name" value="CLIP_sf"/>
</dbReference>
<dbReference type="InterPro" id="IPR043504">
    <property type="entry name" value="Peptidase_S1_PA_chymotrypsin"/>
</dbReference>
<evidence type="ECO:0000256" key="4">
    <source>
        <dbReference type="ARBA" id="ARBA00022801"/>
    </source>
</evidence>
<organism evidence="14 15">
    <name type="scientific">Ladona fulva</name>
    <name type="common">Scarce chaser dragonfly</name>
    <name type="synonym">Libellula fulva</name>
    <dbReference type="NCBI Taxonomy" id="123851"/>
    <lineage>
        <taxon>Eukaryota</taxon>
        <taxon>Metazoa</taxon>
        <taxon>Ecdysozoa</taxon>
        <taxon>Arthropoda</taxon>
        <taxon>Hexapoda</taxon>
        <taxon>Insecta</taxon>
        <taxon>Pterygota</taxon>
        <taxon>Palaeoptera</taxon>
        <taxon>Odonata</taxon>
        <taxon>Epiprocta</taxon>
        <taxon>Anisoptera</taxon>
        <taxon>Libelluloidea</taxon>
        <taxon>Libellulidae</taxon>
        <taxon>Ladona</taxon>
    </lineage>
</organism>
<evidence type="ECO:0000256" key="5">
    <source>
        <dbReference type="ARBA" id="ARBA00022825"/>
    </source>
</evidence>
<reference evidence="14" key="2">
    <citation type="submission" date="2017-10" db="EMBL/GenBank/DDBJ databases">
        <title>Ladona fulva Genome sequencing and assembly.</title>
        <authorList>
            <person name="Murali S."/>
            <person name="Richards S."/>
            <person name="Bandaranaike D."/>
            <person name="Bellair M."/>
            <person name="Blankenburg K."/>
            <person name="Chao H."/>
            <person name="Dinh H."/>
            <person name="Doddapaneni H."/>
            <person name="Dugan-Rocha S."/>
            <person name="Elkadiri S."/>
            <person name="Gnanaolivu R."/>
            <person name="Hernandez B."/>
            <person name="Skinner E."/>
            <person name="Javaid M."/>
            <person name="Lee S."/>
            <person name="Li M."/>
            <person name="Ming W."/>
            <person name="Munidasa M."/>
            <person name="Muniz J."/>
            <person name="Nguyen L."/>
            <person name="Hughes D."/>
            <person name="Osuji N."/>
            <person name="Pu L.-L."/>
            <person name="Puazo M."/>
            <person name="Qu C."/>
            <person name="Quiroz J."/>
            <person name="Raj R."/>
            <person name="Weissenberger G."/>
            <person name="Xin Y."/>
            <person name="Zou X."/>
            <person name="Han Y."/>
            <person name="Worley K."/>
            <person name="Muzny D."/>
            <person name="Gibbs R."/>
        </authorList>
    </citation>
    <scope>NUCLEOTIDE SEQUENCE</scope>
    <source>
        <strain evidence="14">Sampled in the wild</strain>
    </source>
</reference>
<keyword evidence="1 11" id="KW-0645">Protease</keyword>
<dbReference type="OrthoDB" id="8250810at2759"/>
<dbReference type="InterPro" id="IPR051487">
    <property type="entry name" value="Ser/Thr_Proteases_Immune/Dev"/>
</dbReference>
<name>A0A8K0KLF2_LADFU</name>
<dbReference type="PROSITE" id="PS00134">
    <property type="entry name" value="TRYPSIN_HIS"/>
    <property type="match status" value="1"/>
</dbReference>
<dbReference type="SMART" id="SM00680">
    <property type="entry name" value="CLIP"/>
    <property type="match status" value="1"/>
</dbReference>
<keyword evidence="2" id="KW-0479">Metal-binding</keyword>
<evidence type="ECO:0000313" key="15">
    <source>
        <dbReference type="Proteomes" id="UP000792457"/>
    </source>
</evidence>
<dbReference type="Pfam" id="PF12032">
    <property type="entry name" value="CLIP"/>
    <property type="match status" value="1"/>
</dbReference>
<dbReference type="Proteomes" id="UP000792457">
    <property type="component" value="Unassembled WGS sequence"/>
</dbReference>
<dbReference type="PRINTS" id="PR00722">
    <property type="entry name" value="CHYMOTRYPSIN"/>
</dbReference>
<keyword evidence="8" id="KW-1015">Disulfide bond</keyword>
<comment type="domain">
    <text evidence="11">The clip domain consists of 35-55 residues which are 'knitted' together usually by 3 conserved disulfide bonds forming a clip-like compact structure.</text>
</comment>